<name>A0ABV8UCX4_9PROT</name>
<feature type="signal peptide" evidence="1">
    <location>
        <begin position="1"/>
        <end position="23"/>
    </location>
</feature>
<dbReference type="Gene3D" id="2.60.40.10">
    <property type="entry name" value="Immunoglobulins"/>
    <property type="match status" value="1"/>
</dbReference>
<evidence type="ECO:0000313" key="3">
    <source>
        <dbReference type="EMBL" id="MFC4349071.1"/>
    </source>
</evidence>
<dbReference type="PANTHER" id="PTHR30251">
    <property type="entry name" value="PILUS ASSEMBLY CHAPERONE"/>
    <property type="match status" value="1"/>
</dbReference>
<evidence type="ECO:0000256" key="1">
    <source>
        <dbReference type="SAM" id="SignalP"/>
    </source>
</evidence>
<feature type="domain" description="Pili assembly chaperone N-terminal" evidence="2">
    <location>
        <begin position="27"/>
        <end position="149"/>
    </location>
</feature>
<dbReference type="InterPro" id="IPR001829">
    <property type="entry name" value="Pili_assmbl_chaperone_bac"/>
</dbReference>
<evidence type="ECO:0000259" key="2">
    <source>
        <dbReference type="Pfam" id="PF00345"/>
    </source>
</evidence>
<dbReference type="SUPFAM" id="SSF49354">
    <property type="entry name" value="PapD-like"/>
    <property type="match status" value="1"/>
</dbReference>
<evidence type="ECO:0000313" key="4">
    <source>
        <dbReference type="Proteomes" id="UP001595776"/>
    </source>
</evidence>
<gene>
    <name evidence="3" type="ORF">ACFO5Q_14550</name>
</gene>
<dbReference type="Proteomes" id="UP001595776">
    <property type="component" value="Unassembled WGS sequence"/>
</dbReference>
<keyword evidence="1" id="KW-0732">Signal</keyword>
<dbReference type="RefSeq" id="WP_068143867.1">
    <property type="nucleotide sequence ID" value="NZ_JBHSCR010000014.1"/>
</dbReference>
<dbReference type="PANTHER" id="PTHR30251:SF4">
    <property type="entry name" value="SLR1668 PROTEIN"/>
    <property type="match status" value="1"/>
</dbReference>
<protein>
    <submittedName>
        <fullName evidence="3">Molecular chaperone</fullName>
    </submittedName>
</protein>
<organism evidence="3 4">
    <name type="scientific">Kordiimonas lipolytica</name>
    <dbReference type="NCBI Taxonomy" id="1662421"/>
    <lineage>
        <taxon>Bacteria</taxon>
        <taxon>Pseudomonadati</taxon>
        <taxon>Pseudomonadota</taxon>
        <taxon>Alphaproteobacteria</taxon>
        <taxon>Kordiimonadales</taxon>
        <taxon>Kordiimonadaceae</taxon>
        <taxon>Kordiimonas</taxon>
    </lineage>
</organism>
<sequence>MNNVARFLVLLFFSVAPFQAAQAAASLEVSPIRITLTKDTALAAMTIHNRGTTDTVVQLRLVKWDQTGGKDQYADSDNLIACPPIFSVAAGEEQVVRIALGTRHDDWNREGTYRLYIQEVPSPPDEDSGSQVQFAVRISIPVFLQPETVSQPPLSWKIIQDGGLWATVENSGNAHALVAGIRLVKDDEIFFEANTHQYILPGSTMTWRLDTAEPFAARLPDSFEVMAATDQGIYQETLPAEK</sequence>
<keyword evidence="4" id="KW-1185">Reference proteome</keyword>
<reference evidence="4" key="1">
    <citation type="journal article" date="2019" name="Int. J. Syst. Evol. Microbiol.">
        <title>The Global Catalogue of Microorganisms (GCM) 10K type strain sequencing project: providing services to taxonomists for standard genome sequencing and annotation.</title>
        <authorList>
            <consortium name="The Broad Institute Genomics Platform"/>
            <consortium name="The Broad Institute Genome Sequencing Center for Infectious Disease"/>
            <person name="Wu L."/>
            <person name="Ma J."/>
        </authorList>
    </citation>
    <scope>NUCLEOTIDE SEQUENCE [LARGE SCALE GENOMIC DNA]</scope>
    <source>
        <strain evidence="4">CGMCC 1.15304</strain>
    </source>
</reference>
<feature type="chain" id="PRO_5046202467" evidence="1">
    <location>
        <begin position="24"/>
        <end position="242"/>
    </location>
</feature>
<dbReference type="PRINTS" id="PR00969">
    <property type="entry name" value="CHAPERONPILI"/>
</dbReference>
<dbReference type="InterPro" id="IPR050643">
    <property type="entry name" value="Periplasmic_pilus_chap"/>
</dbReference>
<dbReference type="EMBL" id="JBHSCR010000014">
    <property type="protein sequence ID" value="MFC4349071.1"/>
    <property type="molecule type" value="Genomic_DNA"/>
</dbReference>
<accession>A0ABV8UCX4</accession>
<proteinExistence type="predicted"/>
<dbReference type="Pfam" id="PF00345">
    <property type="entry name" value="PapD_N"/>
    <property type="match status" value="1"/>
</dbReference>
<dbReference type="InterPro" id="IPR016147">
    <property type="entry name" value="Pili_assmbl_chaperone_N"/>
</dbReference>
<dbReference type="InterPro" id="IPR013783">
    <property type="entry name" value="Ig-like_fold"/>
</dbReference>
<dbReference type="InterPro" id="IPR008962">
    <property type="entry name" value="PapD-like_sf"/>
</dbReference>
<comment type="caution">
    <text evidence="3">The sequence shown here is derived from an EMBL/GenBank/DDBJ whole genome shotgun (WGS) entry which is preliminary data.</text>
</comment>